<accession>A0AAI9X7F3</accession>
<reference evidence="3" key="1">
    <citation type="submission" date="2015-06" db="EMBL/GenBank/DDBJ databases">
        <authorList>
            <person name="Nguyen H."/>
        </authorList>
    </citation>
    <scope>NUCLEOTIDE SEQUENCE</scope>
    <source>
        <strain evidence="3">DAOM 180753</strain>
    </source>
</reference>
<dbReference type="AlphaFoldDB" id="A0AAI9X7F3"/>
<keyword evidence="4" id="KW-1185">Reference proteome</keyword>
<feature type="compositionally biased region" description="Basic and acidic residues" evidence="1">
    <location>
        <begin position="32"/>
        <end position="51"/>
    </location>
</feature>
<comment type="caution">
    <text evidence="3">The sequence shown here is derived from an EMBL/GenBank/DDBJ whole genome shotgun (WGS) entry which is preliminary data.</text>
</comment>
<feature type="transmembrane region" description="Helical" evidence="2">
    <location>
        <begin position="73"/>
        <end position="90"/>
    </location>
</feature>
<organism evidence="3 4">
    <name type="scientific">Penicillium thymicola</name>
    <dbReference type="NCBI Taxonomy" id="293382"/>
    <lineage>
        <taxon>Eukaryota</taxon>
        <taxon>Fungi</taxon>
        <taxon>Dikarya</taxon>
        <taxon>Ascomycota</taxon>
        <taxon>Pezizomycotina</taxon>
        <taxon>Eurotiomycetes</taxon>
        <taxon>Eurotiomycetidae</taxon>
        <taxon>Eurotiales</taxon>
        <taxon>Aspergillaceae</taxon>
        <taxon>Penicillium</taxon>
    </lineage>
</organism>
<sequence>MWNNYAPDGNSIKRQLPKIDSRDKGMGFGNARKGEEMGVREGQVESGEQMRHTSATHRFLQGSLRNSKLSTTLLYRMIYGVYILVVVGLCKTSDKTIKISV</sequence>
<reference evidence="3" key="2">
    <citation type="journal article" date="2016" name="Fungal Biol.">
        <title>Ochratoxin A production by Penicillium thymicola.</title>
        <authorList>
            <person name="Nguyen H.D.T."/>
            <person name="McMullin D.R."/>
            <person name="Ponomareva E."/>
            <person name="Riley R."/>
            <person name="Pomraning K.R."/>
            <person name="Baker S.E."/>
            <person name="Seifert K.A."/>
        </authorList>
    </citation>
    <scope>NUCLEOTIDE SEQUENCE</scope>
    <source>
        <strain evidence="3">DAOM 180753</strain>
    </source>
</reference>
<keyword evidence="2" id="KW-1133">Transmembrane helix</keyword>
<proteinExistence type="predicted"/>
<keyword evidence="2" id="KW-0812">Transmembrane</keyword>
<evidence type="ECO:0000313" key="3">
    <source>
        <dbReference type="EMBL" id="KAJ9486675.1"/>
    </source>
</evidence>
<evidence type="ECO:0000256" key="2">
    <source>
        <dbReference type="SAM" id="Phobius"/>
    </source>
</evidence>
<feature type="region of interest" description="Disordered" evidence="1">
    <location>
        <begin position="1"/>
        <end position="53"/>
    </location>
</feature>
<keyword evidence="2" id="KW-0472">Membrane</keyword>
<evidence type="ECO:0000313" key="4">
    <source>
        <dbReference type="Proteomes" id="UP001227192"/>
    </source>
</evidence>
<evidence type="ECO:0000256" key="1">
    <source>
        <dbReference type="SAM" id="MobiDB-lite"/>
    </source>
</evidence>
<protein>
    <submittedName>
        <fullName evidence="3">Uncharacterized protein</fullName>
    </submittedName>
</protein>
<gene>
    <name evidence="3" type="ORF">VN97_g6654</name>
</gene>
<dbReference type="EMBL" id="LACB01000197">
    <property type="protein sequence ID" value="KAJ9486675.1"/>
    <property type="molecule type" value="Genomic_DNA"/>
</dbReference>
<dbReference type="Proteomes" id="UP001227192">
    <property type="component" value="Unassembled WGS sequence"/>
</dbReference>
<name>A0AAI9X7F3_PENTH</name>